<dbReference type="OrthoDB" id="2123952at2759"/>
<feature type="region of interest" description="Disordered" evidence="2">
    <location>
        <begin position="633"/>
        <end position="662"/>
    </location>
</feature>
<sequence length="774" mass="85881">MRLLCGQRTRMPLLVDTERLEERARRRPNDSAVKQCRSPLGQVEHVLLSLQKKLEYLTAIVGQHLRENDHEAQTSHAQDDLRSERPLAFVSNCDTGAQRARSLQHDDKTINVKQGNAFSDAGNISHAASATTRITHSGYMSPDYSFQLARDKLLGDSDRVTDRVRRSDIACADRKLCNGLSYSISDSIEWSASHNSGRHAGPSTIFTCLVELPLRIPLTEALRLIDMYDQLVGERYPFVEVTCLKEKAETWYAWATGLSAGIDDPSKSCPLDEDDSLIILLVICITLAAEVAFAKPIDSKELYYALEKSIQSRILSPVSSMKDIIIILLSAHYHYFRGIVRTSWRLCGIAGSMMMELGLHDAEVIKNVLGSDQERAEAAVIAGAVITLDHQYSAVVGLPTHYKAASFSPELLSAVHTPYLKAMIPFLHISEMVSTMITNALQSGSFDDGDTFELINFKIEQWRRKALSTHAPMLLQRAYYSHDNLPSWSLLIYLRANSVKNMLLRLSFVLSGSRAAAERQVKPALDLISDSVETLVELDKHTTFYRNQHAHFQHMLSGACALLFLVVTYVAGHPKTECIGQFDTVAKIRQVFESAVALSRAYSGIFTAAETLLHRLKDMAPVLDRLSSRLKELCSDPKSPSQSATSPVAQTLQGSVSTGQKPQALDNVHHESAVADSTNRMQLPLHDCNAFLTPRMVEGMPWPDPSLGCAKSNFAPMRQPYNNAAAASFPDPLSSTAPTSMARWLTTNADSMLAPIQQWSFDGEEDHFNSWSDT</sequence>
<gene>
    <name evidence="3" type="ORF">CKM354_001252500</name>
</gene>
<dbReference type="EMBL" id="BOLY01000009">
    <property type="protein sequence ID" value="GIZ49495.1"/>
    <property type="molecule type" value="Genomic_DNA"/>
</dbReference>
<accession>A0A9P3L1U1</accession>
<proteinExistence type="predicted"/>
<evidence type="ECO:0000313" key="4">
    <source>
        <dbReference type="Proteomes" id="UP000825890"/>
    </source>
</evidence>
<feature type="compositionally biased region" description="Polar residues" evidence="2">
    <location>
        <begin position="638"/>
        <end position="661"/>
    </location>
</feature>
<comment type="caution">
    <text evidence="3">The sequence shown here is derived from an EMBL/GenBank/DDBJ whole genome shotgun (WGS) entry which is preliminary data.</text>
</comment>
<dbReference type="RefSeq" id="XP_044663982.1">
    <property type="nucleotide sequence ID" value="XM_044808047.1"/>
</dbReference>
<evidence type="ECO:0000313" key="3">
    <source>
        <dbReference type="EMBL" id="GIZ49495.1"/>
    </source>
</evidence>
<name>A0A9P3L1U1_9PEZI</name>
<dbReference type="PANTHER" id="PTHR46910:SF13">
    <property type="entry name" value="SPECIFIC TRANSCRIPTION FACTOR, PUTATIVE (AFU_ORTHOLOGUE AFUA_4G06190)-RELATED"/>
    <property type="match status" value="1"/>
</dbReference>
<dbReference type="CDD" id="cd12148">
    <property type="entry name" value="fungal_TF_MHR"/>
    <property type="match status" value="1"/>
</dbReference>
<dbReference type="Proteomes" id="UP000825890">
    <property type="component" value="Unassembled WGS sequence"/>
</dbReference>
<evidence type="ECO:0000256" key="1">
    <source>
        <dbReference type="ARBA" id="ARBA00023242"/>
    </source>
</evidence>
<reference evidence="3 4" key="1">
    <citation type="submission" date="2021-01" db="EMBL/GenBank/DDBJ databases">
        <title>Cercospora kikuchii MAFF 305040 whole genome shotgun sequence.</title>
        <authorList>
            <person name="Kashiwa T."/>
            <person name="Suzuki T."/>
        </authorList>
    </citation>
    <scope>NUCLEOTIDE SEQUENCE [LARGE SCALE GENOMIC DNA]</scope>
    <source>
        <strain evidence="3 4">MAFF 305040</strain>
    </source>
</reference>
<keyword evidence="1" id="KW-0539">Nucleus</keyword>
<evidence type="ECO:0000256" key="2">
    <source>
        <dbReference type="SAM" id="MobiDB-lite"/>
    </source>
</evidence>
<keyword evidence="4" id="KW-1185">Reference proteome</keyword>
<protein>
    <recommendedName>
        <fullName evidence="5">Transcription factor domain-containing protein</fullName>
    </recommendedName>
</protein>
<dbReference type="GO" id="GO:0003700">
    <property type="term" value="F:DNA-binding transcription factor activity"/>
    <property type="evidence" value="ECO:0007669"/>
    <property type="project" value="InterPro"/>
</dbReference>
<dbReference type="GeneID" id="68298100"/>
<dbReference type="InterPro" id="IPR050987">
    <property type="entry name" value="AtrR-like"/>
</dbReference>
<dbReference type="PANTHER" id="PTHR46910">
    <property type="entry name" value="TRANSCRIPTION FACTOR PDR1"/>
    <property type="match status" value="1"/>
</dbReference>
<organism evidence="3 4">
    <name type="scientific">Cercospora kikuchii</name>
    <dbReference type="NCBI Taxonomy" id="84275"/>
    <lineage>
        <taxon>Eukaryota</taxon>
        <taxon>Fungi</taxon>
        <taxon>Dikarya</taxon>
        <taxon>Ascomycota</taxon>
        <taxon>Pezizomycotina</taxon>
        <taxon>Dothideomycetes</taxon>
        <taxon>Dothideomycetidae</taxon>
        <taxon>Mycosphaerellales</taxon>
        <taxon>Mycosphaerellaceae</taxon>
        <taxon>Cercospora</taxon>
    </lineage>
</organism>
<evidence type="ECO:0008006" key="5">
    <source>
        <dbReference type="Google" id="ProtNLM"/>
    </source>
</evidence>
<dbReference type="AlphaFoldDB" id="A0A9P3L1U1"/>